<dbReference type="AlphaFoldDB" id="A0A1B6NR44"/>
<protein>
    <submittedName>
        <fullName evidence="1">Uncharacterized protein</fullName>
    </submittedName>
</protein>
<organism evidence="1">
    <name type="scientific">marine sediment metagenome</name>
    <dbReference type="NCBI Taxonomy" id="412755"/>
    <lineage>
        <taxon>unclassified sequences</taxon>
        <taxon>metagenomes</taxon>
        <taxon>ecological metagenomes</taxon>
    </lineage>
</organism>
<reference evidence="1" key="1">
    <citation type="submission" date="2013-11" db="EMBL/GenBank/DDBJ databases">
        <title>Microbial diversity, functional groups and degradation webs in Northern and Southern Mediterranean and Red Sea marine crude oil polluted sites.</title>
        <authorList>
            <person name="Daffonchio D."/>
            <person name="Mapelli F."/>
            <person name="Ferrer M."/>
            <person name="Richter M."/>
            <person name="Cherif A."/>
            <person name="Malkawi H.I."/>
            <person name="Yakimov M.M."/>
            <person name="Abdel-Fattah Y.R."/>
            <person name="Blaghen M."/>
            <person name="Golyshin P.N."/>
            <person name="Kalogerakis N."/>
            <person name="Boon N."/>
            <person name="Magagnini M."/>
            <person name="Fava F."/>
        </authorList>
    </citation>
    <scope>NUCLEOTIDE SEQUENCE</scope>
</reference>
<feature type="non-terminal residue" evidence="1">
    <location>
        <position position="1"/>
    </location>
</feature>
<name>A0A1B6NR44_9ZZZZ</name>
<comment type="caution">
    <text evidence="1">The sequence shown here is derived from an EMBL/GenBank/DDBJ whole genome shotgun (WGS) entry which is preliminary data.</text>
</comment>
<sequence>IANGRLVPPSRLCLVNLAAPSTNVRSGDAARQRSTRIDRPLWAETYAGSEE</sequence>
<dbReference type="EMBL" id="AYSL01001468">
    <property type="protein sequence ID" value="KTF05945.1"/>
    <property type="molecule type" value="Genomic_DNA"/>
</dbReference>
<gene>
    <name evidence="1" type="ORF">MGSAQ_002558</name>
</gene>
<evidence type="ECO:0000313" key="1">
    <source>
        <dbReference type="EMBL" id="KTF05945.1"/>
    </source>
</evidence>
<accession>A0A1B6NR44</accession>
<proteinExistence type="predicted"/>